<feature type="domain" description="KH type-2" evidence="10">
    <location>
        <begin position="242"/>
        <end position="328"/>
    </location>
</feature>
<keyword evidence="13" id="KW-1185">Reference proteome</keyword>
<dbReference type="InterPro" id="IPR005225">
    <property type="entry name" value="Small_GTP-bd"/>
</dbReference>
<feature type="region of interest" description="G5" evidence="7">
    <location>
        <begin position="198"/>
        <end position="200"/>
    </location>
</feature>
<evidence type="ECO:0000256" key="5">
    <source>
        <dbReference type="ARBA" id="ARBA00023134"/>
    </source>
</evidence>
<feature type="binding site" evidence="6">
    <location>
        <begin position="56"/>
        <end position="63"/>
    </location>
    <ligand>
        <name>GTP</name>
        <dbReference type="ChEBI" id="CHEBI:37565"/>
    </ligand>
</feature>
<dbReference type="InterPro" id="IPR006073">
    <property type="entry name" value="GTP-bd"/>
</dbReference>
<name>A0ABX2G5T9_9BURK</name>
<dbReference type="InterPro" id="IPR005662">
    <property type="entry name" value="GTPase_Era-like"/>
</dbReference>
<comment type="function">
    <text evidence="6">An essential GTPase that binds both GDP and GTP, with rapid nucleotide exchange. Plays a role in 16S rRNA processing and 30S ribosomal subunit biogenesis and possibly also in cell cycle regulation and energy metabolism.</text>
</comment>
<organism evidence="12 13">
    <name type="scientific">Sphaerotilus uruguayifluvii</name>
    <dbReference type="NCBI Taxonomy" id="2735897"/>
    <lineage>
        <taxon>Bacteria</taxon>
        <taxon>Pseudomonadati</taxon>
        <taxon>Pseudomonadota</taxon>
        <taxon>Betaproteobacteria</taxon>
        <taxon>Burkholderiales</taxon>
        <taxon>Sphaerotilaceae</taxon>
        <taxon>Sphaerotilus</taxon>
    </lineage>
</organism>
<comment type="subcellular location">
    <subcellularLocation>
        <location evidence="6">Cytoplasm</location>
    </subcellularLocation>
    <subcellularLocation>
        <location evidence="6">Cell membrane</location>
        <topology evidence="6">Peripheral membrane protein</topology>
    </subcellularLocation>
</comment>
<dbReference type="CDD" id="cd22534">
    <property type="entry name" value="KH-II_Era"/>
    <property type="match status" value="1"/>
</dbReference>
<feature type="binding site" evidence="6">
    <location>
        <begin position="103"/>
        <end position="107"/>
    </location>
    <ligand>
        <name>GTP</name>
        <dbReference type="ChEBI" id="CHEBI:37565"/>
    </ligand>
</feature>
<evidence type="ECO:0000313" key="13">
    <source>
        <dbReference type="Proteomes" id="UP001516061"/>
    </source>
</evidence>
<evidence type="ECO:0000256" key="7">
    <source>
        <dbReference type="PROSITE-ProRule" id="PRU01050"/>
    </source>
</evidence>
<dbReference type="Gene3D" id="3.40.50.300">
    <property type="entry name" value="P-loop containing nucleotide triphosphate hydrolases"/>
    <property type="match status" value="1"/>
</dbReference>
<keyword evidence="6" id="KW-0963">Cytoplasm</keyword>
<dbReference type="PANTHER" id="PTHR42698">
    <property type="entry name" value="GTPASE ERA"/>
    <property type="match status" value="1"/>
</dbReference>
<gene>
    <name evidence="6" type="primary">era</name>
    <name evidence="12" type="ORF">HNQ01_003140</name>
</gene>
<dbReference type="NCBIfam" id="NF000908">
    <property type="entry name" value="PRK00089.1"/>
    <property type="match status" value="1"/>
</dbReference>
<dbReference type="InterPro" id="IPR027417">
    <property type="entry name" value="P-loop_NTPase"/>
</dbReference>
<dbReference type="PANTHER" id="PTHR42698:SF1">
    <property type="entry name" value="GTPASE ERA, MITOCHONDRIAL"/>
    <property type="match status" value="1"/>
</dbReference>
<evidence type="ECO:0000256" key="2">
    <source>
        <dbReference type="ARBA" id="ARBA00020484"/>
    </source>
</evidence>
<keyword evidence="5 6" id="KW-0342">GTP-binding</keyword>
<evidence type="ECO:0000256" key="3">
    <source>
        <dbReference type="ARBA" id="ARBA00022741"/>
    </source>
</evidence>
<dbReference type="HAMAP" id="MF_00367">
    <property type="entry name" value="GTPase_Era"/>
    <property type="match status" value="1"/>
</dbReference>
<evidence type="ECO:0000256" key="1">
    <source>
        <dbReference type="ARBA" id="ARBA00007921"/>
    </source>
</evidence>
<dbReference type="InterPro" id="IPR004044">
    <property type="entry name" value="KH_dom_type_2"/>
</dbReference>
<dbReference type="PROSITE" id="PS51713">
    <property type="entry name" value="G_ERA"/>
    <property type="match status" value="1"/>
</dbReference>
<keyword evidence="6" id="KW-1003">Cell membrane</keyword>
<evidence type="ECO:0000256" key="8">
    <source>
        <dbReference type="RuleBase" id="RU003761"/>
    </source>
</evidence>
<dbReference type="Gene3D" id="3.30.300.20">
    <property type="match status" value="1"/>
</dbReference>
<dbReference type="NCBIfam" id="TIGR00436">
    <property type="entry name" value="era"/>
    <property type="match status" value="1"/>
</dbReference>
<dbReference type="Pfam" id="PF01926">
    <property type="entry name" value="MMR_HSR1"/>
    <property type="match status" value="1"/>
</dbReference>
<dbReference type="Pfam" id="PF07650">
    <property type="entry name" value="KH_2"/>
    <property type="match status" value="1"/>
</dbReference>
<feature type="region of interest" description="G4" evidence="7">
    <location>
        <begin position="168"/>
        <end position="171"/>
    </location>
</feature>
<proteinExistence type="inferred from homology"/>
<keyword evidence="6" id="KW-0472">Membrane</keyword>
<evidence type="ECO:0000256" key="9">
    <source>
        <dbReference type="SAM" id="MobiDB-lite"/>
    </source>
</evidence>
<protein>
    <recommendedName>
        <fullName evidence="2 6">GTPase Era</fullName>
    </recommendedName>
</protein>
<dbReference type="PRINTS" id="PR00326">
    <property type="entry name" value="GTP1OBG"/>
</dbReference>
<dbReference type="CDD" id="cd04163">
    <property type="entry name" value="Era"/>
    <property type="match status" value="1"/>
</dbReference>
<reference evidence="12 13" key="1">
    <citation type="submission" date="2020-05" db="EMBL/GenBank/DDBJ databases">
        <title>Genomic Encyclopedia of Type Strains, Phase IV (KMG-V): Genome sequencing to study the core and pangenomes of soil and plant-associated prokaryotes.</title>
        <authorList>
            <person name="Whitman W."/>
        </authorList>
    </citation>
    <scope>NUCLEOTIDE SEQUENCE [LARGE SCALE GENOMIC DNA]</scope>
    <source>
        <strain evidence="12 13">C29</strain>
    </source>
</reference>
<dbReference type="InterPro" id="IPR015946">
    <property type="entry name" value="KH_dom-like_a/b"/>
</dbReference>
<comment type="caution">
    <text evidence="12">The sequence shown here is derived from an EMBL/GenBank/DDBJ whole genome shotgun (WGS) entry which is preliminary data.</text>
</comment>
<dbReference type="NCBIfam" id="TIGR00231">
    <property type="entry name" value="small_GTP"/>
    <property type="match status" value="1"/>
</dbReference>
<keyword evidence="3 6" id="KW-0547">Nucleotide-binding</keyword>
<feature type="region of interest" description="G3" evidence="7">
    <location>
        <begin position="103"/>
        <end position="106"/>
    </location>
</feature>
<feature type="region of interest" description="G1" evidence="7">
    <location>
        <begin position="56"/>
        <end position="63"/>
    </location>
</feature>
<dbReference type="InterPro" id="IPR030388">
    <property type="entry name" value="G_ERA_dom"/>
</dbReference>
<dbReference type="SUPFAM" id="SSF54814">
    <property type="entry name" value="Prokaryotic type KH domain (KH-domain type II)"/>
    <property type="match status" value="1"/>
</dbReference>
<keyword evidence="6" id="KW-0690">Ribosome biogenesis</keyword>
<dbReference type="PROSITE" id="PS50823">
    <property type="entry name" value="KH_TYPE_2"/>
    <property type="match status" value="1"/>
</dbReference>
<comment type="subunit">
    <text evidence="6">Monomer.</text>
</comment>
<dbReference type="Proteomes" id="UP001516061">
    <property type="component" value="Unassembled WGS sequence"/>
</dbReference>
<comment type="similarity">
    <text evidence="1 6 7 8">Belongs to the TRAFAC class TrmE-Era-EngA-EngB-Septin-like GTPase superfamily. Era GTPase family.</text>
</comment>
<dbReference type="SUPFAM" id="SSF52540">
    <property type="entry name" value="P-loop containing nucleoside triphosphate hydrolases"/>
    <property type="match status" value="1"/>
</dbReference>
<keyword evidence="4 6" id="KW-0694">RNA-binding</keyword>
<dbReference type="InterPro" id="IPR009019">
    <property type="entry name" value="KH_sf_prok-type"/>
</dbReference>
<evidence type="ECO:0000259" key="11">
    <source>
        <dbReference type="PROSITE" id="PS51713"/>
    </source>
</evidence>
<evidence type="ECO:0000256" key="6">
    <source>
        <dbReference type="HAMAP-Rule" id="MF_00367"/>
    </source>
</evidence>
<feature type="region of interest" description="Disordered" evidence="9">
    <location>
        <begin position="1"/>
        <end position="30"/>
    </location>
</feature>
<keyword evidence="6" id="KW-0699">rRNA-binding</keyword>
<evidence type="ECO:0000313" key="12">
    <source>
        <dbReference type="EMBL" id="NRT57385.1"/>
    </source>
</evidence>
<feature type="region of interest" description="G2" evidence="7">
    <location>
        <begin position="82"/>
        <end position="86"/>
    </location>
</feature>
<sequence>MTLPNEPNLPDSESENETADGAPSSPQPDLEAMLAAARPGGQPEGPTRCGLIAIVGRPNVGKSTLMNSLIGQKVSITSRKAQTTRHRITGIASDGDTQFVFVDTPGFQTRHTVKGTAALNRNLNKTVQSVLGDVDVVLFLVDAGRFGLDDAKVLSLIPKGKPVFLIANKLDLIHRRADLLPWLKQMQERHPFTEFVPLQATKQADTERLLGIIRPYLPEQPWFYEADALTDRSDKFLAAELIREKLFRLTGDELPYTSTVQIDKYEEVEGGRLNRIAATIIVERDAHKGMVIGESGERLKRISTEARTELERLTGKKVFLEVWVKVRSGWADDEHRLKSYGYE</sequence>
<accession>A0ABX2G5T9</accession>
<evidence type="ECO:0000256" key="4">
    <source>
        <dbReference type="ARBA" id="ARBA00022884"/>
    </source>
</evidence>
<feature type="binding site" evidence="6">
    <location>
        <begin position="168"/>
        <end position="171"/>
    </location>
    <ligand>
        <name>GTP</name>
        <dbReference type="ChEBI" id="CHEBI:37565"/>
    </ligand>
</feature>
<dbReference type="EMBL" id="JABSNM010000015">
    <property type="protein sequence ID" value="NRT57385.1"/>
    <property type="molecule type" value="Genomic_DNA"/>
</dbReference>
<feature type="domain" description="Era-type G" evidence="11">
    <location>
        <begin position="48"/>
        <end position="219"/>
    </location>
</feature>
<evidence type="ECO:0000259" key="10">
    <source>
        <dbReference type="PROSITE" id="PS50823"/>
    </source>
</evidence>